<keyword evidence="5" id="KW-1185">Reference proteome</keyword>
<protein>
    <submittedName>
        <fullName evidence="4">Lsr2 family protein</fullName>
    </submittedName>
</protein>
<dbReference type="Gene3D" id="3.30.60.230">
    <property type="entry name" value="Lsr2, dimerization domain"/>
    <property type="match status" value="1"/>
</dbReference>
<name>A0A3M2L9I7_9NOCA</name>
<comment type="caution">
    <text evidence="4">The sequence shown here is derived from an EMBL/GenBank/DDBJ whole genome shotgun (WGS) entry which is preliminary data.</text>
</comment>
<dbReference type="Pfam" id="PF23359">
    <property type="entry name" value="Lsr2_DNA-bd"/>
    <property type="match status" value="1"/>
</dbReference>
<reference evidence="4 5" key="1">
    <citation type="submission" date="2018-10" db="EMBL/GenBank/DDBJ databases">
        <title>Isolation from cow dung.</title>
        <authorList>
            <person name="Ling L."/>
        </authorList>
    </citation>
    <scope>NUCLEOTIDE SEQUENCE [LARGE SCALE GENOMIC DNA]</scope>
    <source>
        <strain evidence="4 5">NEAU-LL90</strain>
    </source>
</reference>
<dbReference type="Gene3D" id="4.10.320.10">
    <property type="entry name" value="E3-binding domain"/>
    <property type="match status" value="1"/>
</dbReference>
<dbReference type="GO" id="GO:0016746">
    <property type="term" value="F:acyltransferase activity"/>
    <property type="evidence" value="ECO:0007669"/>
    <property type="project" value="InterPro"/>
</dbReference>
<dbReference type="AlphaFoldDB" id="A0A3M2L9I7"/>
<accession>A0A3M2L9I7</accession>
<feature type="domain" description="Lsr2 DNA-binding" evidence="3">
    <location>
        <begin position="85"/>
        <end position="119"/>
    </location>
</feature>
<dbReference type="Pfam" id="PF11774">
    <property type="entry name" value="Lsr2"/>
    <property type="match status" value="1"/>
</dbReference>
<sequence length="121" mass="13509">MAQKTIVEIYDDLSNEPIDTDIVPNPTISFAVDGVEYEIDLGAKNRDEFYAVLKRYTANARKVSGARRARKTEVRTGSSAGKLSKAELNKIRDWAKENGRQVSTRGRLSSELVEAYRQATA</sequence>
<dbReference type="GO" id="GO:0003677">
    <property type="term" value="F:DNA binding"/>
    <property type="evidence" value="ECO:0007669"/>
    <property type="project" value="UniProtKB-KW"/>
</dbReference>
<dbReference type="InterPro" id="IPR042261">
    <property type="entry name" value="Lsr2-like_dimerization"/>
</dbReference>
<dbReference type="RefSeq" id="WP_122187968.1">
    <property type="nucleotide sequence ID" value="NZ_RFFH01000004.1"/>
</dbReference>
<organism evidence="4 5">
    <name type="scientific">Nocardia stercoris</name>
    <dbReference type="NCBI Taxonomy" id="2483361"/>
    <lineage>
        <taxon>Bacteria</taxon>
        <taxon>Bacillati</taxon>
        <taxon>Actinomycetota</taxon>
        <taxon>Actinomycetes</taxon>
        <taxon>Mycobacteriales</taxon>
        <taxon>Nocardiaceae</taxon>
        <taxon>Nocardia</taxon>
    </lineage>
</organism>
<dbReference type="InterPro" id="IPR024412">
    <property type="entry name" value="Lsr2_dim_dom"/>
</dbReference>
<evidence type="ECO:0000259" key="3">
    <source>
        <dbReference type="Pfam" id="PF23359"/>
    </source>
</evidence>
<evidence type="ECO:0000313" key="5">
    <source>
        <dbReference type="Proteomes" id="UP000279275"/>
    </source>
</evidence>
<gene>
    <name evidence="4" type="ORF">EBN03_11430</name>
</gene>
<dbReference type="InterPro" id="IPR036625">
    <property type="entry name" value="E3-bd_dom_sf"/>
</dbReference>
<dbReference type="OrthoDB" id="4113332at2"/>
<dbReference type="EMBL" id="RFFH01000004">
    <property type="protein sequence ID" value="RMI32585.1"/>
    <property type="molecule type" value="Genomic_DNA"/>
</dbReference>
<feature type="domain" description="Lsr2 dimerization" evidence="2">
    <location>
        <begin position="1"/>
        <end position="63"/>
    </location>
</feature>
<proteinExistence type="predicted"/>
<evidence type="ECO:0000259" key="2">
    <source>
        <dbReference type="Pfam" id="PF11774"/>
    </source>
</evidence>
<dbReference type="InterPro" id="IPR055370">
    <property type="entry name" value="Lsr2_DNA-bd"/>
</dbReference>
<keyword evidence="1" id="KW-0238">DNA-binding</keyword>
<dbReference type="Proteomes" id="UP000279275">
    <property type="component" value="Unassembled WGS sequence"/>
</dbReference>
<evidence type="ECO:0000313" key="4">
    <source>
        <dbReference type="EMBL" id="RMI32585.1"/>
    </source>
</evidence>
<evidence type="ECO:0000256" key="1">
    <source>
        <dbReference type="ARBA" id="ARBA00023125"/>
    </source>
</evidence>